<name>A0A392WCH2_9FABA</name>
<evidence type="ECO:0000313" key="2">
    <source>
        <dbReference type="EMBL" id="MCI97513.1"/>
    </source>
</evidence>
<keyword evidence="3" id="KW-1185">Reference proteome</keyword>
<dbReference type="EMBL" id="LXQA011446132">
    <property type="protein sequence ID" value="MCI97513.1"/>
    <property type="molecule type" value="Genomic_DNA"/>
</dbReference>
<comment type="caution">
    <text evidence="2">The sequence shown here is derived from an EMBL/GenBank/DDBJ whole genome shotgun (WGS) entry which is preliminary data.</text>
</comment>
<organism evidence="2 3">
    <name type="scientific">Trifolium medium</name>
    <dbReference type="NCBI Taxonomy" id="97028"/>
    <lineage>
        <taxon>Eukaryota</taxon>
        <taxon>Viridiplantae</taxon>
        <taxon>Streptophyta</taxon>
        <taxon>Embryophyta</taxon>
        <taxon>Tracheophyta</taxon>
        <taxon>Spermatophyta</taxon>
        <taxon>Magnoliopsida</taxon>
        <taxon>eudicotyledons</taxon>
        <taxon>Gunneridae</taxon>
        <taxon>Pentapetalae</taxon>
        <taxon>rosids</taxon>
        <taxon>fabids</taxon>
        <taxon>Fabales</taxon>
        <taxon>Fabaceae</taxon>
        <taxon>Papilionoideae</taxon>
        <taxon>50 kb inversion clade</taxon>
        <taxon>NPAAA clade</taxon>
        <taxon>Hologalegina</taxon>
        <taxon>IRL clade</taxon>
        <taxon>Trifolieae</taxon>
        <taxon>Trifolium</taxon>
    </lineage>
</organism>
<feature type="non-terminal residue" evidence="2">
    <location>
        <position position="66"/>
    </location>
</feature>
<dbReference type="Proteomes" id="UP000265520">
    <property type="component" value="Unassembled WGS sequence"/>
</dbReference>
<feature type="region of interest" description="Disordered" evidence="1">
    <location>
        <begin position="1"/>
        <end position="66"/>
    </location>
</feature>
<reference evidence="2 3" key="1">
    <citation type="journal article" date="2018" name="Front. Plant Sci.">
        <title>Red Clover (Trifolium pratense) and Zigzag Clover (T. medium) - A Picture of Genomic Similarities and Differences.</title>
        <authorList>
            <person name="Dluhosova J."/>
            <person name="Istvanek J."/>
            <person name="Nedelnik J."/>
            <person name="Repkova J."/>
        </authorList>
    </citation>
    <scope>NUCLEOTIDE SEQUENCE [LARGE SCALE GENOMIC DNA]</scope>
    <source>
        <strain evidence="3">cv. 10/8</strain>
        <tissue evidence="2">Leaf</tissue>
    </source>
</reference>
<accession>A0A392WCH2</accession>
<feature type="non-terminal residue" evidence="2">
    <location>
        <position position="1"/>
    </location>
</feature>
<evidence type="ECO:0000313" key="3">
    <source>
        <dbReference type="Proteomes" id="UP000265520"/>
    </source>
</evidence>
<dbReference type="AlphaFoldDB" id="A0A392WCH2"/>
<feature type="compositionally biased region" description="Basic and acidic residues" evidence="1">
    <location>
        <begin position="28"/>
        <end position="43"/>
    </location>
</feature>
<proteinExistence type="predicted"/>
<protein>
    <submittedName>
        <fullName evidence="2">Uncharacterized protein</fullName>
    </submittedName>
</protein>
<evidence type="ECO:0000256" key="1">
    <source>
        <dbReference type="SAM" id="MobiDB-lite"/>
    </source>
</evidence>
<sequence>GETSNGGITRAKQHQLGQRGNVKGCSKTPDDVKKQLQDAEDKKKKAKLAMSGEVNEKADEIAELQA</sequence>